<feature type="compositionally biased region" description="Basic and acidic residues" evidence="1">
    <location>
        <begin position="151"/>
        <end position="171"/>
    </location>
</feature>
<dbReference type="Proteomes" id="UP001066276">
    <property type="component" value="Chromosome 1_2"/>
</dbReference>
<comment type="caution">
    <text evidence="2">The sequence shown here is derived from an EMBL/GenBank/DDBJ whole genome shotgun (WGS) entry which is preliminary data.</text>
</comment>
<evidence type="ECO:0000256" key="1">
    <source>
        <dbReference type="SAM" id="MobiDB-lite"/>
    </source>
</evidence>
<accession>A0AAV7W002</accession>
<feature type="compositionally biased region" description="Polar residues" evidence="1">
    <location>
        <begin position="130"/>
        <end position="141"/>
    </location>
</feature>
<organism evidence="2 3">
    <name type="scientific">Pleurodeles waltl</name>
    <name type="common">Iberian ribbed newt</name>
    <dbReference type="NCBI Taxonomy" id="8319"/>
    <lineage>
        <taxon>Eukaryota</taxon>
        <taxon>Metazoa</taxon>
        <taxon>Chordata</taxon>
        <taxon>Craniata</taxon>
        <taxon>Vertebrata</taxon>
        <taxon>Euteleostomi</taxon>
        <taxon>Amphibia</taxon>
        <taxon>Batrachia</taxon>
        <taxon>Caudata</taxon>
        <taxon>Salamandroidea</taxon>
        <taxon>Salamandridae</taxon>
        <taxon>Pleurodelinae</taxon>
        <taxon>Pleurodeles</taxon>
    </lineage>
</organism>
<feature type="compositionally biased region" description="Polar residues" evidence="1">
    <location>
        <begin position="27"/>
        <end position="42"/>
    </location>
</feature>
<feature type="compositionally biased region" description="Basic and acidic residues" evidence="1">
    <location>
        <begin position="43"/>
        <end position="58"/>
    </location>
</feature>
<gene>
    <name evidence="2" type="ORF">NDU88_001422</name>
</gene>
<feature type="compositionally biased region" description="Low complexity" evidence="1">
    <location>
        <begin position="260"/>
        <end position="270"/>
    </location>
</feature>
<sequence>MQTARRDAKEKGPPPPRIPRSIPTTLARKQTPSESTSVPQSRTGHEKGRSQERDRSREIQNNSQYQRRTPGHGPRGRNQDNKAVYQKRTNSPTCKELPPRTDTGQPEPLPHTSREENWNRPGQKTHSRTKATTPTTGQKRGSATYAKKRKSSDWQRPDKRGKETNTPETKARVLRARTQKGNHSWGNVRKTRKRNPDTPTAVNRDHKGNPAPEGTGGKGGDTDRKAINLASHRVPMPGYEPHHPSGSGGRLNKERKRRGTTTGTPATKKAIVNQTTALKPAQKQLRQQGTGPNMPWQAKSPRHSPVEAQTRIHPTDPQKLPRA</sequence>
<protein>
    <submittedName>
        <fullName evidence="2">Uncharacterized protein</fullName>
    </submittedName>
</protein>
<feature type="compositionally biased region" description="Basic and acidic residues" evidence="1">
    <location>
        <begin position="1"/>
        <end position="12"/>
    </location>
</feature>
<proteinExistence type="predicted"/>
<evidence type="ECO:0000313" key="2">
    <source>
        <dbReference type="EMBL" id="KAJ1206006.1"/>
    </source>
</evidence>
<dbReference type="AlphaFoldDB" id="A0AAV7W002"/>
<reference evidence="2" key="1">
    <citation type="journal article" date="2022" name="bioRxiv">
        <title>Sequencing and chromosome-scale assembly of the giantPleurodeles waltlgenome.</title>
        <authorList>
            <person name="Brown T."/>
            <person name="Elewa A."/>
            <person name="Iarovenko S."/>
            <person name="Subramanian E."/>
            <person name="Araus A.J."/>
            <person name="Petzold A."/>
            <person name="Susuki M."/>
            <person name="Suzuki K.-i.T."/>
            <person name="Hayashi T."/>
            <person name="Toyoda A."/>
            <person name="Oliveira C."/>
            <person name="Osipova E."/>
            <person name="Leigh N.D."/>
            <person name="Simon A."/>
            <person name="Yun M.H."/>
        </authorList>
    </citation>
    <scope>NUCLEOTIDE SEQUENCE</scope>
    <source>
        <strain evidence="2">20211129_DDA</strain>
        <tissue evidence="2">Liver</tissue>
    </source>
</reference>
<feature type="region of interest" description="Disordered" evidence="1">
    <location>
        <begin position="1"/>
        <end position="323"/>
    </location>
</feature>
<dbReference type="EMBL" id="JANPWB010000002">
    <property type="protein sequence ID" value="KAJ1206006.1"/>
    <property type="molecule type" value="Genomic_DNA"/>
</dbReference>
<name>A0AAV7W002_PLEWA</name>
<evidence type="ECO:0000313" key="3">
    <source>
        <dbReference type="Proteomes" id="UP001066276"/>
    </source>
</evidence>
<keyword evidence="3" id="KW-1185">Reference proteome</keyword>